<organism evidence="7 8">
    <name type="scientific">Colletotrichum incanum</name>
    <name type="common">Soybean anthracnose fungus</name>
    <dbReference type="NCBI Taxonomy" id="1573173"/>
    <lineage>
        <taxon>Eukaryota</taxon>
        <taxon>Fungi</taxon>
        <taxon>Dikarya</taxon>
        <taxon>Ascomycota</taxon>
        <taxon>Pezizomycotina</taxon>
        <taxon>Sordariomycetes</taxon>
        <taxon>Hypocreomycetidae</taxon>
        <taxon>Glomerellales</taxon>
        <taxon>Glomerellaceae</taxon>
        <taxon>Colletotrichum</taxon>
        <taxon>Colletotrichum spaethianum species complex</taxon>
    </lineage>
</organism>
<dbReference type="Pfam" id="PF04479">
    <property type="entry name" value="RTA1"/>
    <property type="match status" value="1"/>
</dbReference>
<evidence type="ECO:0000256" key="6">
    <source>
        <dbReference type="SAM" id="Phobius"/>
    </source>
</evidence>
<dbReference type="PANTHER" id="PTHR31465">
    <property type="entry name" value="PROTEIN RTA1-RELATED"/>
    <property type="match status" value="1"/>
</dbReference>
<protein>
    <submittedName>
        <fullName evidence="7">Parasitic phase-specific protein psp-1 protein</fullName>
    </submittedName>
</protein>
<dbReference type="GO" id="GO:0005886">
    <property type="term" value="C:plasma membrane"/>
    <property type="evidence" value="ECO:0007669"/>
    <property type="project" value="TreeGrafter"/>
</dbReference>
<dbReference type="Proteomes" id="UP000076584">
    <property type="component" value="Unassembled WGS sequence"/>
</dbReference>
<feature type="region of interest" description="Disordered" evidence="5">
    <location>
        <begin position="236"/>
        <end position="256"/>
    </location>
</feature>
<keyword evidence="2 6" id="KW-0812">Transmembrane</keyword>
<proteinExistence type="predicted"/>
<evidence type="ECO:0000256" key="1">
    <source>
        <dbReference type="ARBA" id="ARBA00004141"/>
    </source>
</evidence>
<name>A0A162NHQ4_COLIC</name>
<dbReference type="PANTHER" id="PTHR31465:SF9">
    <property type="entry name" value="SPHINGOID LONG-CHAIN BASE TRANSPORTER RSB1"/>
    <property type="match status" value="1"/>
</dbReference>
<feature type="transmembrane region" description="Helical" evidence="6">
    <location>
        <begin position="204"/>
        <end position="225"/>
    </location>
</feature>
<evidence type="ECO:0000256" key="4">
    <source>
        <dbReference type="ARBA" id="ARBA00023136"/>
    </source>
</evidence>
<comment type="caution">
    <text evidence="7">The sequence shown here is derived from an EMBL/GenBank/DDBJ whole genome shotgun (WGS) entry which is preliminary data.</text>
</comment>
<evidence type="ECO:0000313" key="7">
    <source>
        <dbReference type="EMBL" id="KZL85949.1"/>
    </source>
</evidence>
<feature type="transmembrane region" description="Helical" evidence="6">
    <location>
        <begin position="165"/>
        <end position="183"/>
    </location>
</feature>
<sequence length="256" mass="28884">MGCMVFGAMNAVLGYAGRIVMYYNPFNFAAFMVQISKRTLNSKFFHLNATLADYELSISLYYQRPSLLFGGYLYYTCRSYFSPSLSRFHPNLFYGIFIPCDVVCPIFQAVGGALSKASAGTSEIGVDMALFTGYRNGGILRFFADYLIRYSRAGSTERFDIRCKLFFGFMALAIILILVRCSYRLVKLRNGYRGDLIRDEPIFIALEGVMVLSAVLCLMISHPGFVFKNNAKEDDTESTTRGYEEHESPSIISSRI</sequence>
<dbReference type="STRING" id="1573173.A0A162NHQ4"/>
<evidence type="ECO:0000313" key="8">
    <source>
        <dbReference type="Proteomes" id="UP000076584"/>
    </source>
</evidence>
<evidence type="ECO:0000256" key="2">
    <source>
        <dbReference type="ARBA" id="ARBA00022692"/>
    </source>
</evidence>
<evidence type="ECO:0000256" key="5">
    <source>
        <dbReference type="SAM" id="MobiDB-lite"/>
    </source>
</evidence>
<keyword evidence="4 6" id="KW-0472">Membrane</keyword>
<comment type="subcellular location">
    <subcellularLocation>
        <location evidence="1">Membrane</location>
        <topology evidence="1">Multi-pass membrane protein</topology>
    </subcellularLocation>
</comment>
<gene>
    <name evidence="7" type="ORF">CI238_06207</name>
</gene>
<dbReference type="EMBL" id="LFIW01000552">
    <property type="protein sequence ID" value="KZL85949.1"/>
    <property type="molecule type" value="Genomic_DNA"/>
</dbReference>
<dbReference type="GO" id="GO:0000324">
    <property type="term" value="C:fungal-type vacuole"/>
    <property type="evidence" value="ECO:0007669"/>
    <property type="project" value="TreeGrafter"/>
</dbReference>
<dbReference type="InterPro" id="IPR007568">
    <property type="entry name" value="RTA1"/>
</dbReference>
<keyword evidence="8" id="KW-1185">Reference proteome</keyword>
<reference evidence="7 8" key="1">
    <citation type="submission" date="2015-06" db="EMBL/GenBank/DDBJ databases">
        <title>Survival trade-offs in plant roots during colonization by closely related pathogenic and mutualistic fungi.</title>
        <authorList>
            <person name="Hacquard S."/>
            <person name="Kracher B."/>
            <person name="Hiruma K."/>
            <person name="Weinman A."/>
            <person name="Muench P."/>
            <person name="Garrido Oter R."/>
            <person name="Ver Loren van Themaat E."/>
            <person name="Dallerey J.-F."/>
            <person name="Damm U."/>
            <person name="Henrissat B."/>
            <person name="Lespinet O."/>
            <person name="Thon M."/>
            <person name="Kemen E."/>
            <person name="McHardy A.C."/>
            <person name="Schulze-Lefert P."/>
            <person name="O'Connell R.J."/>
        </authorList>
    </citation>
    <scope>NUCLEOTIDE SEQUENCE [LARGE SCALE GENOMIC DNA]</scope>
    <source>
        <strain evidence="7 8">MAFF 238704</strain>
    </source>
</reference>
<keyword evidence="3 6" id="KW-1133">Transmembrane helix</keyword>
<evidence type="ECO:0000256" key="3">
    <source>
        <dbReference type="ARBA" id="ARBA00022989"/>
    </source>
</evidence>
<accession>A0A162NHQ4</accession>
<dbReference type="AlphaFoldDB" id="A0A162NHQ4"/>